<comment type="similarity">
    <text evidence="12">Belongs to the dus family.</text>
</comment>
<feature type="binding site" evidence="14">
    <location>
        <begin position="16"/>
        <end position="18"/>
    </location>
    <ligand>
        <name>FMN</name>
        <dbReference type="ChEBI" id="CHEBI:58210"/>
    </ligand>
</feature>
<dbReference type="PANTHER" id="PTHR45846:SF1">
    <property type="entry name" value="TRNA-DIHYDROURIDINE(47) SYNTHASE [NAD(P)(+)]-LIKE"/>
    <property type="match status" value="1"/>
</dbReference>
<evidence type="ECO:0000256" key="1">
    <source>
        <dbReference type="ARBA" id="ARBA00001917"/>
    </source>
</evidence>
<dbReference type="InterPro" id="IPR004652">
    <property type="entry name" value="DusB-like"/>
</dbReference>
<keyword evidence="6 12" id="KW-0819">tRNA processing</keyword>
<feature type="binding site" evidence="14">
    <location>
        <begin position="224"/>
        <end position="225"/>
    </location>
    <ligand>
        <name>FMN</name>
        <dbReference type="ChEBI" id="CHEBI:58210"/>
    </ligand>
</feature>
<evidence type="ECO:0000256" key="3">
    <source>
        <dbReference type="ARBA" id="ARBA00022555"/>
    </source>
</evidence>
<feature type="binding site" evidence="14">
    <location>
        <position position="169"/>
    </location>
    <ligand>
        <name>FMN</name>
        <dbReference type="ChEBI" id="CHEBI:58210"/>
    </ligand>
</feature>
<evidence type="ECO:0000313" key="17">
    <source>
        <dbReference type="Proteomes" id="UP000516046"/>
    </source>
</evidence>
<evidence type="ECO:0000256" key="2">
    <source>
        <dbReference type="ARBA" id="ARBA00002790"/>
    </source>
</evidence>
<evidence type="ECO:0000256" key="12">
    <source>
        <dbReference type="PIRNR" id="PIRNR006621"/>
    </source>
</evidence>
<evidence type="ECO:0000256" key="14">
    <source>
        <dbReference type="PIRSR" id="PIRSR006621-2"/>
    </source>
</evidence>
<proteinExistence type="inferred from homology"/>
<evidence type="ECO:0000256" key="8">
    <source>
        <dbReference type="ARBA" id="ARBA00022884"/>
    </source>
</evidence>
<keyword evidence="9 12" id="KW-0560">Oxidoreductase</keyword>
<dbReference type="EC" id="1.3.1.-" evidence="12"/>
<dbReference type="PROSITE" id="PS01136">
    <property type="entry name" value="UPF0034"/>
    <property type="match status" value="1"/>
</dbReference>
<dbReference type="CDD" id="cd02801">
    <property type="entry name" value="DUS_like_FMN"/>
    <property type="match status" value="1"/>
</dbReference>
<dbReference type="GO" id="GO:0017150">
    <property type="term" value="F:tRNA dihydrouridine synthase activity"/>
    <property type="evidence" value="ECO:0007669"/>
    <property type="project" value="InterPro"/>
</dbReference>
<evidence type="ECO:0000256" key="13">
    <source>
        <dbReference type="PIRSR" id="PIRSR006621-1"/>
    </source>
</evidence>
<dbReference type="PIRSF" id="PIRSF006621">
    <property type="entry name" value="Dus"/>
    <property type="match status" value="1"/>
</dbReference>
<keyword evidence="4 12" id="KW-0285">Flavoprotein</keyword>
<sequence>MKIGNVELTGQALLAPMAGVTDRAFRELCVRFGAGYCVTEMVSAKALEYEDKKTAGLMDIGPKEHPCGIQIFGSEPKTMALAAKRALAFGPDIIDINMGCPVPKINASGSGAALMKTPQLCREIVAAVKDAVNIPVTVKIRTGWDSGSINAVEVAKICAEAGADAVAVHARTKTQMYKPGVDWRMIRAVKEAVSIPVIGNGDVTGPNAAAHMLEQTGCDAVMIGRSAMGNPWIFQQINAALQEQVEIVPQPGLYQRMTVMLQHIAKMVEYKGEHRAMHEARKHVAWYLHGLRGAAEFRRRSGELETYRDLELLARDILNENQEETEENSR</sequence>
<feature type="binding site" evidence="14">
    <location>
        <position position="139"/>
    </location>
    <ligand>
        <name>FMN</name>
        <dbReference type="ChEBI" id="CHEBI:58210"/>
    </ligand>
</feature>
<evidence type="ECO:0000256" key="10">
    <source>
        <dbReference type="ARBA" id="ARBA00048205"/>
    </source>
</evidence>
<evidence type="ECO:0000256" key="7">
    <source>
        <dbReference type="ARBA" id="ARBA00022857"/>
    </source>
</evidence>
<comment type="function">
    <text evidence="2 12">Catalyzes the synthesis of 5,6-dihydrouridine (D), a modified base found in the D-loop of most tRNAs, via the reduction of the C5-C6 double bond in target uridines.</text>
</comment>
<dbReference type="Pfam" id="PF01207">
    <property type="entry name" value="Dus"/>
    <property type="match status" value="1"/>
</dbReference>
<dbReference type="SUPFAM" id="SSF51395">
    <property type="entry name" value="FMN-linked oxidoreductases"/>
    <property type="match status" value="1"/>
</dbReference>
<dbReference type="InterPro" id="IPR001269">
    <property type="entry name" value="DUS_fam"/>
</dbReference>
<feature type="active site" description="Proton donor" evidence="13">
    <location>
        <position position="100"/>
    </location>
</feature>
<dbReference type="AlphaFoldDB" id="A0A7G9WL15"/>
<dbReference type="KEGG" id="caml:H6X83_00695"/>
<dbReference type="Proteomes" id="UP000516046">
    <property type="component" value="Chromosome"/>
</dbReference>
<keyword evidence="17" id="KW-1185">Reference proteome</keyword>
<evidence type="ECO:0000256" key="4">
    <source>
        <dbReference type="ARBA" id="ARBA00022630"/>
    </source>
</evidence>
<dbReference type="GO" id="GO:0000049">
    <property type="term" value="F:tRNA binding"/>
    <property type="evidence" value="ECO:0007669"/>
    <property type="project" value="UniProtKB-KW"/>
</dbReference>
<keyword evidence="5 12" id="KW-0288">FMN</keyword>
<comment type="catalytic activity">
    <reaction evidence="10">
        <text>a 5,6-dihydrouridine in tRNA + NADP(+) = a uridine in tRNA + NADPH + H(+)</text>
        <dbReference type="Rhea" id="RHEA:23624"/>
        <dbReference type="Rhea" id="RHEA-COMP:13339"/>
        <dbReference type="Rhea" id="RHEA-COMP:13887"/>
        <dbReference type="ChEBI" id="CHEBI:15378"/>
        <dbReference type="ChEBI" id="CHEBI:57783"/>
        <dbReference type="ChEBI" id="CHEBI:58349"/>
        <dbReference type="ChEBI" id="CHEBI:65315"/>
        <dbReference type="ChEBI" id="CHEBI:74443"/>
    </reaction>
</comment>
<dbReference type="GO" id="GO:0050660">
    <property type="term" value="F:flavin adenine dinucleotide binding"/>
    <property type="evidence" value="ECO:0007669"/>
    <property type="project" value="InterPro"/>
</dbReference>
<dbReference type="InterPro" id="IPR035587">
    <property type="entry name" value="DUS-like_FMN-bd"/>
</dbReference>
<dbReference type="InterPro" id="IPR013785">
    <property type="entry name" value="Aldolase_TIM"/>
</dbReference>
<evidence type="ECO:0000256" key="5">
    <source>
        <dbReference type="ARBA" id="ARBA00022643"/>
    </source>
</evidence>
<evidence type="ECO:0000256" key="9">
    <source>
        <dbReference type="ARBA" id="ARBA00023002"/>
    </source>
</evidence>
<dbReference type="InterPro" id="IPR018517">
    <property type="entry name" value="tRNA_hU_synthase_CS"/>
</dbReference>
<evidence type="ECO:0000256" key="11">
    <source>
        <dbReference type="ARBA" id="ARBA00048802"/>
    </source>
</evidence>
<keyword evidence="3" id="KW-0820">tRNA-binding</keyword>
<keyword evidence="8" id="KW-0694">RNA-binding</keyword>
<keyword evidence="7" id="KW-0521">NADP</keyword>
<dbReference type="Gene3D" id="3.20.20.70">
    <property type="entry name" value="Aldolase class I"/>
    <property type="match status" value="1"/>
</dbReference>
<reference evidence="16 17" key="1">
    <citation type="submission" date="2020-08" db="EMBL/GenBank/DDBJ databases">
        <authorList>
            <person name="Ren C."/>
            <person name="Gu Y."/>
            <person name="Xu Y."/>
        </authorList>
    </citation>
    <scope>NUCLEOTIDE SEQUENCE [LARGE SCALE GENOMIC DNA]</scope>
    <source>
        <strain evidence="16 17">LBM18003</strain>
    </source>
</reference>
<dbReference type="Gene3D" id="1.10.1200.80">
    <property type="entry name" value="Putative flavin oxidoreducatase, domain 2"/>
    <property type="match status" value="1"/>
</dbReference>
<evidence type="ECO:0000256" key="6">
    <source>
        <dbReference type="ARBA" id="ARBA00022694"/>
    </source>
</evidence>
<dbReference type="EMBL" id="CP060696">
    <property type="protein sequence ID" value="QNO19377.1"/>
    <property type="molecule type" value="Genomic_DNA"/>
</dbReference>
<evidence type="ECO:0000259" key="15">
    <source>
        <dbReference type="Pfam" id="PF01207"/>
    </source>
</evidence>
<keyword evidence="14" id="KW-0547">Nucleotide-binding</keyword>
<comment type="cofactor">
    <cofactor evidence="1 12 14">
        <name>FMN</name>
        <dbReference type="ChEBI" id="CHEBI:58210"/>
    </cofactor>
</comment>
<feature type="domain" description="DUS-like FMN-binding" evidence="15">
    <location>
        <begin position="13"/>
        <end position="308"/>
    </location>
</feature>
<dbReference type="PANTHER" id="PTHR45846">
    <property type="entry name" value="TRNA-DIHYDROURIDINE(47) SYNTHASE [NAD(P)(+)]-LIKE"/>
    <property type="match status" value="1"/>
</dbReference>
<dbReference type="NCBIfam" id="TIGR00737">
    <property type="entry name" value="nifR3_yhdG"/>
    <property type="match status" value="1"/>
</dbReference>
<protein>
    <recommendedName>
        <fullName evidence="12">tRNA-dihydrouridine synthase</fullName>
        <ecNumber evidence="12">1.3.1.-</ecNumber>
    </recommendedName>
</protein>
<organism evidence="16 17">
    <name type="scientific">Caproicibacterium amylolyticum</name>
    <dbReference type="NCBI Taxonomy" id="2766537"/>
    <lineage>
        <taxon>Bacteria</taxon>
        <taxon>Bacillati</taxon>
        <taxon>Bacillota</taxon>
        <taxon>Clostridia</taxon>
        <taxon>Eubacteriales</taxon>
        <taxon>Oscillospiraceae</taxon>
        <taxon>Caproicibacterium</taxon>
    </lineage>
</organism>
<comment type="catalytic activity">
    <reaction evidence="11">
        <text>a 5,6-dihydrouridine in tRNA + NAD(+) = a uridine in tRNA + NADH + H(+)</text>
        <dbReference type="Rhea" id="RHEA:54452"/>
        <dbReference type="Rhea" id="RHEA-COMP:13339"/>
        <dbReference type="Rhea" id="RHEA-COMP:13887"/>
        <dbReference type="ChEBI" id="CHEBI:15378"/>
        <dbReference type="ChEBI" id="CHEBI:57540"/>
        <dbReference type="ChEBI" id="CHEBI:57945"/>
        <dbReference type="ChEBI" id="CHEBI:65315"/>
        <dbReference type="ChEBI" id="CHEBI:74443"/>
    </reaction>
</comment>
<dbReference type="InterPro" id="IPR024036">
    <property type="entry name" value="tRNA-dHydroUridine_Synthase_C"/>
</dbReference>
<gene>
    <name evidence="16" type="primary">dusB</name>
    <name evidence="16" type="ORF">H6X83_00695</name>
</gene>
<evidence type="ECO:0000313" key="16">
    <source>
        <dbReference type="EMBL" id="QNO19377.1"/>
    </source>
</evidence>
<name>A0A7G9WL15_9FIRM</name>
<accession>A0A7G9WL15</accession>
<feature type="binding site" evidence="14">
    <location>
        <position position="70"/>
    </location>
    <ligand>
        <name>FMN</name>
        <dbReference type="ChEBI" id="CHEBI:58210"/>
    </ligand>
</feature>